<gene>
    <name evidence="4" type="ORF">GB881_01080</name>
</gene>
<evidence type="ECO:0000313" key="4">
    <source>
        <dbReference type="EMBL" id="MPV35655.1"/>
    </source>
</evidence>
<dbReference type="InterPro" id="IPR058747">
    <property type="entry name" value="PglY_C"/>
</dbReference>
<comment type="caution">
    <text evidence="4">The sequence shown here is derived from an EMBL/GenBank/DDBJ whole genome shotgun (WGS) entry which is preliminary data.</text>
</comment>
<dbReference type="RefSeq" id="WP_152196006.1">
    <property type="nucleotide sequence ID" value="NZ_VUKD01000004.1"/>
</dbReference>
<dbReference type="AlphaFoldDB" id="A0A6N7EG72"/>
<dbReference type="Pfam" id="PF26381">
    <property type="entry name" value="BREX_PglY_5th"/>
    <property type="match status" value="1"/>
</dbReference>
<evidence type="ECO:0000313" key="5">
    <source>
        <dbReference type="Proteomes" id="UP000437709"/>
    </source>
</evidence>
<feature type="compositionally biased region" description="Gly residues" evidence="1">
    <location>
        <begin position="1175"/>
        <end position="1192"/>
    </location>
</feature>
<feature type="domain" description="ATPase PglY C-terminal" evidence="3">
    <location>
        <begin position="1001"/>
        <end position="1168"/>
    </location>
</feature>
<dbReference type="InterPro" id="IPR058748">
    <property type="entry name" value="PglY_5th"/>
</dbReference>
<feature type="region of interest" description="Disordered" evidence="1">
    <location>
        <begin position="1175"/>
        <end position="1205"/>
    </location>
</feature>
<evidence type="ECO:0000259" key="2">
    <source>
        <dbReference type="Pfam" id="PF26381"/>
    </source>
</evidence>
<dbReference type="Proteomes" id="UP000437709">
    <property type="component" value="Unassembled WGS sequence"/>
</dbReference>
<proteinExistence type="predicted"/>
<evidence type="ECO:0008006" key="6">
    <source>
        <dbReference type="Google" id="ProtNLM"/>
    </source>
</evidence>
<evidence type="ECO:0000256" key="1">
    <source>
        <dbReference type="SAM" id="MobiDB-lite"/>
    </source>
</evidence>
<name>A0A6N7EG72_9MICO</name>
<dbReference type="EMBL" id="WHPC01000002">
    <property type="protein sequence ID" value="MPV35655.1"/>
    <property type="molecule type" value="Genomic_DNA"/>
</dbReference>
<reference evidence="4 5" key="1">
    <citation type="submission" date="2019-10" db="EMBL/GenBank/DDBJ databases">
        <title>Georgenia wutianyii sp. nov. and Georgenia yuyongxinii sp. nov. isolated from plateau pika (Ochotona curzoniae) in the Qinghai-Tibet plateau of China.</title>
        <authorList>
            <person name="Tian Z."/>
        </authorList>
    </citation>
    <scope>NUCLEOTIDE SEQUENCE [LARGE SCALE GENOMIC DNA]</scope>
    <source>
        <strain evidence="4 5">JCM 19765</strain>
    </source>
</reference>
<dbReference type="Pfam" id="PF26382">
    <property type="entry name" value="BREX_PglY_6th"/>
    <property type="match status" value="1"/>
</dbReference>
<evidence type="ECO:0000259" key="3">
    <source>
        <dbReference type="Pfam" id="PF26382"/>
    </source>
</evidence>
<accession>A0A6N7EG72</accession>
<dbReference type="OrthoDB" id="3201900at2"/>
<sequence>MTTDILTTPLRDVLDLPERVTASDYVLNLQSGVAHAEPTLHQYVVTDGIAGAMDEALDLVATAMRAQRSSGAFVHGLFGSGKSHFMAVLHLLLAGNPHARALGGLQRTVADHEELLGKSFLALDYHLLGKESLEAAIFEGYLTVVRERHPDVAPPLLHRSEDLLADARTQRAQYGDDAFFAALNSVGSDDDGPTGLAGLGDLGRLTPGAGGGSGWTADRFERALVEPVGGPERTRLSQQLIRTLFTGYVSTGTWVDISTGLRTMTEHARGLGYDAVVLFLDELVLWLAQHLSDTTFIQRETSKVAKLVETEMGTLPLPMISFVARQRDLKDFLGNTADGAEQVAIGQSFQWWEDRFDRIELKAADLPKIVHQRLLQPRDDDGARAIAAAVDRIRHDRQAMTHLLTDEAASTEADFALVYPFSPALVDAMIALSALMQRERTALKIMGELLAEGRDHLRVGDLIGVGELFDAVVLSPAKPLTPDMRRRFAVAEHFYANRLRPYLLEKYDVTETEAAALPRNAPFRTEDRLAKTLLVSYIAPGTASLTNLTAAKLAALNYGTVTSLIPGREASQVTQWAREWAQKFGDVVVGTEANPVIGLQLSGVDYETVIERVQAEDSPSNRRQLIRELLAEELGLGPAEGFRPERPFTHVWRGSRREVDVLFANVRETKSLPADQLRAEGGRWRVVVDYPFDEPGHFPSDDFARLNQERDAGLETNTVVWLPHFLTAARMQDVGRLVLLEHLHKPRMFEANASHLAPAEQEPARLALENQRKALREQLVRALREAYGIAAPRPEDVDTGSIAANEIFTALRPGLTVRTPAATTMRDGLAQVMDQALGDQFPDHPRFEPEGEEVRRAEVRNVLTLVRQALAERGRLAGLDRTKARLLQRVAGPLGVGTPRENVYALSATDFRWHGEFTRAVADTGRDGDVTVSDLRDRLAPTGMATDLQDLLVIAWAALTDREIVQYGTVLREPAIGELKPHMALRQPPLPDAAVWEAAHRRAQQLFGAQPEAHLSAAALHRVAGTVRTRAEQLRAGAEQLERALREHQGVLGLSGDSARMVTAVRARELVTALRRGDDLALVTALTEADVPEEPQALGKSLSTAGDVIRGLGRVPWDVLRSVEALPGGAEVMAAVRATAERDELHAPLVPVLDEATARANRILIEATRVTPTGGGAGGGGAVGGGGAGGSGETIEPPTSGGGGVTVTEVDKVYLDADGAEASVNDTAERLARFVRDNPGRRVHVKWWVE</sequence>
<organism evidence="4 5">
    <name type="scientific">Georgenia subflava</name>
    <dbReference type="NCBI Taxonomy" id="1622177"/>
    <lineage>
        <taxon>Bacteria</taxon>
        <taxon>Bacillati</taxon>
        <taxon>Actinomycetota</taxon>
        <taxon>Actinomycetes</taxon>
        <taxon>Micrococcales</taxon>
        <taxon>Bogoriellaceae</taxon>
        <taxon>Georgenia</taxon>
    </lineage>
</organism>
<protein>
    <recommendedName>
        <fullName evidence="6">Phage resistance protein</fullName>
    </recommendedName>
</protein>
<feature type="domain" description="ATPase PglY 5th" evidence="2">
    <location>
        <begin position="857"/>
        <end position="957"/>
    </location>
</feature>
<keyword evidence="5" id="KW-1185">Reference proteome</keyword>